<dbReference type="InterPro" id="IPR013785">
    <property type="entry name" value="Aldolase_TIM"/>
</dbReference>
<organism evidence="1 2">
    <name type="scientific">Klebsiella michiganensis</name>
    <dbReference type="NCBI Taxonomy" id="1134687"/>
    <lineage>
        <taxon>Bacteria</taxon>
        <taxon>Pseudomonadati</taxon>
        <taxon>Pseudomonadota</taxon>
        <taxon>Gammaproteobacteria</taxon>
        <taxon>Enterobacterales</taxon>
        <taxon>Enterobacteriaceae</taxon>
        <taxon>Klebsiella/Raoultella group</taxon>
        <taxon>Klebsiella</taxon>
    </lineage>
</organism>
<dbReference type="PANTHER" id="PTHR46911">
    <property type="match status" value="1"/>
</dbReference>
<dbReference type="AlphaFoldDB" id="A0A7H4PMR4"/>
<dbReference type="Gene3D" id="3.20.20.70">
    <property type="entry name" value="Aldolase class I"/>
    <property type="match status" value="1"/>
</dbReference>
<dbReference type="SUPFAM" id="SSF51569">
    <property type="entry name" value="Aldolase"/>
    <property type="match status" value="1"/>
</dbReference>
<dbReference type="EMBL" id="UGMS01000004">
    <property type="protein sequence ID" value="STW79687.1"/>
    <property type="molecule type" value="Genomic_DNA"/>
</dbReference>
<proteinExistence type="predicted"/>
<dbReference type="PANTHER" id="PTHR46911:SF1">
    <property type="entry name" value="2-ISOPROPYLMALATE SYNTHASE"/>
    <property type="match status" value="1"/>
</dbReference>
<evidence type="ECO:0000313" key="1">
    <source>
        <dbReference type="EMBL" id="STW79687.1"/>
    </source>
</evidence>
<sequence>MLTQAREDLILRTFESLRDAHRATVHLYNATAPLFRELVFGMNKAQVVELATRATRLIRPAVRTAAADPLAIRVFPGNLLLHRAGIRAGDLRSGGGNLAALRRTADDYQSARDGRSEHA</sequence>
<accession>A0A7H4PMR4</accession>
<dbReference type="Proteomes" id="UP000254863">
    <property type="component" value="Unassembled WGS sequence"/>
</dbReference>
<evidence type="ECO:0000313" key="2">
    <source>
        <dbReference type="Proteomes" id="UP000254863"/>
    </source>
</evidence>
<keyword evidence="1" id="KW-0012">Acyltransferase</keyword>
<protein>
    <submittedName>
        <fullName evidence="1">2-isopropylmalate synthase</fullName>
        <ecNumber evidence="1">2.3.3.13</ecNumber>
    </submittedName>
</protein>
<keyword evidence="1" id="KW-0808">Transferase</keyword>
<name>A0A7H4PMR4_9ENTR</name>
<dbReference type="EC" id="2.3.3.13" evidence="1"/>
<dbReference type="GO" id="GO:0003852">
    <property type="term" value="F:2-isopropylmalate synthase activity"/>
    <property type="evidence" value="ECO:0007669"/>
    <property type="project" value="UniProtKB-EC"/>
</dbReference>
<gene>
    <name evidence="1" type="primary">leuA_6</name>
    <name evidence="1" type="ORF">NCTC11685_07024</name>
</gene>
<reference evidence="1 2" key="1">
    <citation type="submission" date="2018-06" db="EMBL/GenBank/DDBJ databases">
        <authorList>
            <consortium name="Pathogen Informatics"/>
            <person name="Doyle S."/>
        </authorList>
    </citation>
    <scope>NUCLEOTIDE SEQUENCE [LARGE SCALE GENOMIC DNA]</scope>
    <source>
        <strain evidence="1 2">NCTC11685</strain>
    </source>
</reference>
<comment type="caution">
    <text evidence="1">The sequence shown here is derived from an EMBL/GenBank/DDBJ whole genome shotgun (WGS) entry which is preliminary data.</text>
</comment>